<dbReference type="Pfam" id="PF03372">
    <property type="entry name" value="Exo_endo_phos"/>
    <property type="match status" value="1"/>
</dbReference>
<dbReference type="RefSeq" id="WP_180859816.1">
    <property type="nucleotide sequence ID" value="NZ_CAIJDE010000055.1"/>
</dbReference>
<dbReference type="InterPro" id="IPR005135">
    <property type="entry name" value="Endo/exonuclease/phosphatase"/>
</dbReference>
<keyword evidence="6" id="KW-1185">Reference proteome</keyword>
<dbReference type="InterPro" id="IPR016202">
    <property type="entry name" value="DNase_I"/>
</dbReference>
<dbReference type="AlphaFoldDB" id="A0A9N8P376"/>
<evidence type="ECO:0000256" key="2">
    <source>
        <dbReference type="ARBA" id="ARBA00022722"/>
    </source>
</evidence>
<protein>
    <submittedName>
        <fullName evidence="5">Endonuclease/exonuclease/phosphatase family protein</fullName>
    </submittedName>
</protein>
<dbReference type="GO" id="GO:0016787">
    <property type="term" value="F:hydrolase activity"/>
    <property type="evidence" value="ECO:0007669"/>
    <property type="project" value="UniProtKB-KW"/>
</dbReference>
<feature type="domain" description="Endonuclease/exonuclease/phosphatase" evidence="4">
    <location>
        <begin position="24"/>
        <end position="258"/>
    </location>
</feature>
<dbReference type="Proteomes" id="UP000533639">
    <property type="component" value="Unassembled WGS sequence"/>
</dbReference>
<dbReference type="PANTHER" id="PTHR11371:SF31">
    <property type="entry name" value="EXTRACELLULAR NUCLEASE"/>
    <property type="match status" value="1"/>
</dbReference>
<keyword evidence="2" id="KW-0540">Nuclease</keyword>
<evidence type="ECO:0000259" key="4">
    <source>
        <dbReference type="Pfam" id="PF03372"/>
    </source>
</evidence>
<dbReference type="Gene3D" id="3.60.10.10">
    <property type="entry name" value="Endonuclease/exonuclease/phosphatase"/>
    <property type="match status" value="1"/>
</dbReference>
<sequence length="268" mass="31110">MKILINYVLLLFISFHSLAQTKIISWNLENFGKSKSQSTLNFIANTVRDYDIVAIQEVVAGYGGSQTVAKLAILLNEKGSKWDYVISDPTSGTSYKKERYAFLWKTNKAKLKGEPWLEKKYNLEIDREPYFATFEINKKTFTLVNFHAITKSKQPETEIKYFKFLPQQYPNLNLVFTGDFNCPESHTVFNPLKKMGYTSMLQKQKTTLKQKCNGDICLASEFDNTFYNPNRLNHIDSGVILFYKKFNTLQDARKISDHIPIWLEFSLN</sequence>
<evidence type="ECO:0000256" key="3">
    <source>
        <dbReference type="ARBA" id="ARBA00022801"/>
    </source>
</evidence>
<reference evidence="5 6" key="1">
    <citation type="submission" date="2020-06" db="EMBL/GenBank/DDBJ databases">
        <authorList>
            <person name="Criscuolo A."/>
        </authorList>
    </citation>
    <scope>NUCLEOTIDE SEQUENCE [LARGE SCALE GENOMIC DNA]</scope>
    <source>
        <strain evidence="5">PXU-55</strain>
    </source>
</reference>
<keyword evidence="3" id="KW-0378">Hydrolase</keyword>
<dbReference type="GO" id="GO:0004536">
    <property type="term" value="F:DNA nuclease activity"/>
    <property type="evidence" value="ECO:0007669"/>
    <property type="project" value="InterPro"/>
</dbReference>
<proteinExistence type="inferred from homology"/>
<organism evidence="5 6">
    <name type="scientific">Flavobacterium panici</name>
    <dbReference type="NCBI Taxonomy" id="2654843"/>
    <lineage>
        <taxon>Bacteria</taxon>
        <taxon>Pseudomonadati</taxon>
        <taxon>Bacteroidota</taxon>
        <taxon>Flavobacteriia</taxon>
        <taxon>Flavobacteriales</taxon>
        <taxon>Flavobacteriaceae</taxon>
        <taxon>Flavobacterium</taxon>
    </lineage>
</organism>
<evidence type="ECO:0000313" key="5">
    <source>
        <dbReference type="EMBL" id="CAC9975814.1"/>
    </source>
</evidence>
<name>A0A9N8P376_9FLAO</name>
<dbReference type="GO" id="GO:0004519">
    <property type="term" value="F:endonuclease activity"/>
    <property type="evidence" value="ECO:0007669"/>
    <property type="project" value="UniProtKB-KW"/>
</dbReference>
<evidence type="ECO:0000313" key="6">
    <source>
        <dbReference type="Proteomes" id="UP000533639"/>
    </source>
</evidence>
<comment type="caution">
    <text evidence="5">The sequence shown here is derived from an EMBL/GenBank/DDBJ whole genome shotgun (WGS) entry which is preliminary data.</text>
</comment>
<keyword evidence="5" id="KW-0255">Endonuclease</keyword>
<dbReference type="SUPFAM" id="SSF56219">
    <property type="entry name" value="DNase I-like"/>
    <property type="match status" value="1"/>
</dbReference>
<dbReference type="InterPro" id="IPR036691">
    <property type="entry name" value="Endo/exonu/phosph_ase_sf"/>
</dbReference>
<comment type="similarity">
    <text evidence="1">Belongs to the DNase I family.</text>
</comment>
<dbReference type="SMART" id="SM00476">
    <property type="entry name" value="DNaseIc"/>
    <property type="match status" value="1"/>
</dbReference>
<dbReference type="PANTHER" id="PTHR11371">
    <property type="entry name" value="DEOXYRIBONUCLEASE"/>
    <property type="match status" value="1"/>
</dbReference>
<gene>
    <name evidence="5" type="ORF">FLAPXU55_03531</name>
</gene>
<dbReference type="GO" id="GO:0006308">
    <property type="term" value="P:DNA catabolic process"/>
    <property type="evidence" value="ECO:0007669"/>
    <property type="project" value="InterPro"/>
</dbReference>
<dbReference type="CDD" id="cd10283">
    <property type="entry name" value="MnuA_DNase1-like"/>
    <property type="match status" value="1"/>
</dbReference>
<accession>A0A9N8P376</accession>
<dbReference type="EMBL" id="CAIJDE010000055">
    <property type="protein sequence ID" value="CAC9975814.1"/>
    <property type="molecule type" value="Genomic_DNA"/>
</dbReference>
<evidence type="ECO:0000256" key="1">
    <source>
        <dbReference type="ARBA" id="ARBA00007359"/>
    </source>
</evidence>